<keyword evidence="1" id="KW-0472">Membrane</keyword>
<dbReference type="EMBL" id="VYZN01000027">
    <property type="protein sequence ID" value="KAE9534912.1"/>
    <property type="molecule type" value="Genomic_DNA"/>
</dbReference>
<organism evidence="2 3">
    <name type="scientific">Aphis glycines</name>
    <name type="common">Soybean aphid</name>
    <dbReference type="NCBI Taxonomy" id="307491"/>
    <lineage>
        <taxon>Eukaryota</taxon>
        <taxon>Metazoa</taxon>
        <taxon>Ecdysozoa</taxon>
        <taxon>Arthropoda</taxon>
        <taxon>Hexapoda</taxon>
        <taxon>Insecta</taxon>
        <taxon>Pterygota</taxon>
        <taxon>Neoptera</taxon>
        <taxon>Paraneoptera</taxon>
        <taxon>Hemiptera</taxon>
        <taxon>Sternorrhyncha</taxon>
        <taxon>Aphidomorpha</taxon>
        <taxon>Aphidoidea</taxon>
        <taxon>Aphididae</taxon>
        <taxon>Aphidini</taxon>
        <taxon>Aphis</taxon>
        <taxon>Aphis</taxon>
    </lineage>
</organism>
<evidence type="ECO:0000313" key="3">
    <source>
        <dbReference type="Proteomes" id="UP000475862"/>
    </source>
</evidence>
<comment type="caution">
    <text evidence="2">The sequence shown here is derived from an EMBL/GenBank/DDBJ whole genome shotgun (WGS) entry which is preliminary data.</text>
</comment>
<reference evidence="2 3" key="1">
    <citation type="submission" date="2019-08" db="EMBL/GenBank/DDBJ databases">
        <title>The genome of the soybean aphid Biotype 1, its phylome, world population structure and adaptation to the North American continent.</title>
        <authorList>
            <person name="Giordano R."/>
            <person name="Donthu R.K."/>
            <person name="Hernandez A.G."/>
            <person name="Wright C.L."/>
            <person name="Zimin A.V."/>
        </authorList>
    </citation>
    <scope>NUCLEOTIDE SEQUENCE [LARGE SCALE GENOMIC DNA]</scope>
    <source>
        <tissue evidence="2">Whole aphids</tissue>
    </source>
</reference>
<feature type="transmembrane region" description="Helical" evidence="1">
    <location>
        <begin position="83"/>
        <end position="107"/>
    </location>
</feature>
<proteinExistence type="predicted"/>
<evidence type="ECO:0000256" key="1">
    <source>
        <dbReference type="SAM" id="Phobius"/>
    </source>
</evidence>
<keyword evidence="1" id="KW-1133">Transmembrane helix</keyword>
<gene>
    <name evidence="2" type="ORF">AGLY_008204</name>
</gene>
<protein>
    <submittedName>
        <fullName evidence="2">Uncharacterized protein</fullName>
    </submittedName>
</protein>
<evidence type="ECO:0000313" key="2">
    <source>
        <dbReference type="EMBL" id="KAE9534912.1"/>
    </source>
</evidence>
<name>A0A6G0TL62_APHGL</name>
<dbReference type="AlphaFoldDB" id="A0A6G0TL62"/>
<keyword evidence="1" id="KW-0812">Transmembrane</keyword>
<accession>A0A6G0TL62</accession>
<dbReference type="Proteomes" id="UP000475862">
    <property type="component" value="Unassembled WGS sequence"/>
</dbReference>
<keyword evidence="3" id="KW-1185">Reference proteome</keyword>
<sequence>MHFGQIRKSLHTYRTSYTIMSMVTKEKKKIIYTKTKILIYQSAKLTQINKLIRAKICVNGMGLEKFKLICSQHIHLELNIHHILILLALPVVFNINILGFSFSNSVGARSRSSSPHSPIFYHIQLFLLWLHDYLALVVKQLQNFVLQLLIHNLSAINAISIPGQIPKSLPSPNLNSTSLSSITLPFSSFSK</sequence>